<evidence type="ECO:0000313" key="4">
    <source>
        <dbReference type="Proteomes" id="UP000194266"/>
    </source>
</evidence>
<organism evidence="3 4">
    <name type="scientific">Streptomyces pharetrae CZA14</name>
    <dbReference type="NCBI Taxonomy" id="1144883"/>
    <lineage>
        <taxon>Bacteria</taxon>
        <taxon>Bacillati</taxon>
        <taxon>Actinomycetota</taxon>
        <taxon>Actinomycetes</taxon>
        <taxon>Kitasatosporales</taxon>
        <taxon>Streptomycetaceae</taxon>
        <taxon>Streptomyces</taxon>
    </lineage>
</organism>
<comment type="caution">
    <text evidence="3">The sequence shown here is derived from an EMBL/GenBank/DDBJ whole genome shotgun (WGS) entry which is preliminary data.</text>
</comment>
<keyword evidence="4" id="KW-1185">Reference proteome</keyword>
<evidence type="ECO:0000313" key="3">
    <source>
        <dbReference type="EMBL" id="OSZ55253.1"/>
    </source>
</evidence>
<gene>
    <name evidence="3" type="ORF">OQI_39620</name>
</gene>
<dbReference type="EMBL" id="MRYD01000658">
    <property type="protein sequence ID" value="OSZ55253.1"/>
    <property type="molecule type" value="Genomic_DNA"/>
</dbReference>
<dbReference type="Proteomes" id="UP000194266">
    <property type="component" value="Unassembled WGS sequence"/>
</dbReference>
<proteinExistence type="predicted"/>
<keyword evidence="1 3" id="KW-0808">Transferase</keyword>
<dbReference type="Pfam" id="PF01648">
    <property type="entry name" value="ACPS"/>
    <property type="match status" value="1"/>
</dbReference>
<dbReference type="SUPFAM" id="SSF56214">
    <property type="entry name" value="4'-phosphopantetheinyl transferase"/>
    <property type="match status" value="1"/>
</dbReference>
<dbReference type="InterPro" id="IPR037143">
    <property type="entry name" value="4-PPantetheinyl_Trfase_dom_sf"/>
</dbReference>
<feature type="domain" description="4'-phosphopantetheinyl transferase" evidence="2">
    <location>
        <begin position="12"/>
        <end position="74"/>
    </location>
</feature>
<accession>A0ABX3Y6B8</accession>
<sequence length="113" mass="12285">GFVAAAVALDRPVGVDVQRPPDAVGDRLLRRCLGPRAADLADLPAAHRATEFAWVWTVQESCVKAEGTGLAGRPWAISVPVRPRRGRWRDVTWVSLRDHTDMPVSCAFGEAPC</sequence>
<protein>
    <submittedName>
        <fullName evidence="3">4-phosphopantetheinyl transferase</fullName>
    </submittedName>
</protein>
<dbReference type="RefSeq" id="WP_143659953.1">
    <property type="nucleotide sequence ID" value="NZ_MRYD01000658.1"/>
</dbReference>
<dbReference type="InterPro" id="IPR008278">
    <property type="entry name" value="4-PPantetheinyl_Trfase_dom"/>
</dbReference>
<feature type="non-terminal residue" evidence="3">
    <location>
        <position position="1"/>
    </location>
</feature>
<dbReference type="Gene3D" id="3.90.470.20">
    <property type="entry name" value="4'-phosphopantetheinyl transferase domain"/>
    <property type="match status" value="2"/>
</dbReference>
<dbReference type="GO" id="GO:0016740">
    <property type="term" value="F:transferase activity"/>
    <property type="evidence" value="ECO:0007669"/>
    <property type="project" value="UniProtKB-KW"/>
</dbReference>
<reference evidence="3 4" key="1">
    <citation type="submission" date="2016-12" db="EMBL/GenBank/DDBJ databases">
        <title>Genome Mining:The Detection of Biosynthetic Gene Clusters to Aid in the Expression of Curamycin A produced by Streptomyces sp. strain CZA14.</title>
        <authorList>
            <person name="Durrell K.A."/>
            <person name="Kirby B.M."/>
            <person name="Khan W."/>
            <person name="Mthethwa T."/>
            <person name="Le Roes-Hill M."/>
        </authorList>
    </citation>
    <scope>NUCLEOTIDE SEQUENCE [LARGE SCALE GENOMIC DNA]</scope>
    <source>
        <strain evidence="3 4">CZA14</strain>
    </source>
</reference>
<name>A0ABX3Y6B8_9ACTN</name>
<evidence type="ECO:0000259" key="2">
    <source>
        <dbReference type="Pfam" id="PF01648"/>
    </source>
</evidence>
<evidence type="ECO:0000256" key="1">
    <source>
        <dbReference type="ARBA" id="ARBA00022679"/>
    </source>
</evidence>